<dbReference type="Proteomes" id="UP000193409">
    <property type="component" value="Unassembled WGS sequence"/>
</dbReference>
<dbReference type="PROSITE" id="PS50929">
    <property type="entry name" value="ABC_TM1F"/>
    <property type="match status" value="1"/>
</dbReference>
<evidence type="ECO:0000256" key="6">
    <source>
        <dbReference type="ARBA" id="ARBA00023136"/>
    </source>
</evidence>
<dbReference type="InterPro" id="IPR003593">
    <property type="entry name" value="AAA+_ATPase"/>
</dbReference>
<evidence type="ECO:0000313" key="10">
    <source>
        <dbReference type="EMBL" id="SLN65031.1"/>
    </source>
</evidence>
<dbReference type="RefSeq" id="WP_085869923.1">
    <property type="nucleotide sequence ID" value="NZ_FWFQ01000037.1"/>
</dbReference>
<dbReference type="InterPro" id="IPR011527">
    <property type="entry name" value="ABC1_TM_dom"/>
</dbReference>
<evidence type="ECO:0000313" key="11">
    <source>
        <dbReference type="Proteomes" id="UP000193409"/>
    </source>
</evidence>
<dbReference type="Pfam" id="PF00005">
    <property type="entry name" value="ABC_tran"/>
    <property type="match status" value="1"/>
</dbReference>
<evidence type="ECO:0000256" key="4">
    <source>
        <dbReference type="ARBA" id="ARBA00022840"/>
    </source>
</evidence>
<dbReference type="GO" id="GO:0030253">
    <property type="term" value="P:protein secretion by the type I secretion system"/>
    <property type="evidence" value="ECO:0007669"/>
    <property type="project" value="InterPro"/>
</dbReference>
<dbReference type="InterPro" id="IPR039421">
    <property type="entry name" value="Type_1_exporter"/>
</dbReference>
<dbReference type="SMART" id="SM00382">
    <property type="entry name" value="AAA"/>
    <property type="match status" value="1"/>
</dbReference>
<comment type="subcellular location">
    <subcellularLocation>
        <location evidence="1">Cell membrane</location>
        <topology evidence="1">Multi-pass membrane protein</topology>
    </subcellularLocation>
</comment>
<feature type="transmembrane region" description="Helical" evidence="7">
    <location>
        <begin position="24"/>
        <end position="50"/>
    </location>
</feature>
<feature type="domain" description="ABC transporter" evidence="8">
    <location>
        <begin position="335"/>
        <end position="571"/>
    </location>
</feature>
<keyword evidence="6 7" id="KW-0472">Membrane</keyword>
<dbReference type="PROSITE" id="PS50893">
    <property type="entry name" value="ABC_TRANSPORTER_2"/>
    <property type="match status" value="1"/>
</dbReference>
<dbReference type="SUPFAM" id="SSF90123">
    <property type="entry name" value="ABC transporter transmembrane region"/>
    <property type="match status" value="1"/>
</dbReference>
<dbReference type="InterPro" id="IPR010128">
    <property type="entry name" value="ATPase_T1SS_PrtD-like"/>
</dbReference>
<evidence type="ECO:0000256" key="3">
    <source>
        <dbReference type="ARBA" id="ARBA00022741"/>
    </source>
</evidence>
<dbReference type="Pfam" id="PF00664">
    <property type="entry name" value="ABC_membrane"/>
    <property type="match status" value="1"/>
</dbReference>
<keyword evidence="11" id="KW-1185">Reference proteome</keyword>
<organism evidence="10 11">
    <name type="scientific">Pseudoruegeria aquimaris</name>
    <dbReference type="NCBI Taxonomy" id="393663"/>
    <lineage>
        <taxon>Bacteria</taxon>
        <taxon>Pseudomonadati</taxon>
        <taxon>Pseudomonadota</taxon>
        <taxon>Alphaproteobacteria</taxon>
        <taxon>Rhodobacterales</taxon>
        <taxon>Roseobacteraceae</taxon>
        <taxon>Pseudoruegeria</taxon>
    </lineage>
</organism>
<dbReference type="GO" id="GO:0005524">
    <property type="term" value="F:ATP binding"/>
    <property type="evidence" value="ECO:0007669"/>
    <property type="project" value="UniProtKB-KW"/>
</dbReference>
<dbReference type="AlphaFoldDB" id="A0A1Y5TPG3"/>
<dbReference type="InterPro" id="IPR036640">
    <property type="entry name" value="ABC1_TM_sf"/>
</dbReference>
<keyword evidence="4 10" id="KW-0067">ATP-binding</keyword>
<keyword evidence="5 7" id="KW-1133">Transmembrane helix</keyword>
<protein>
    <submittedName>
        <fullName evidence="10">Type I secretion system ATP-binding protein PrsD</fullName>
    </submittedName>
</protein>
<feature type="domain" description="ABC transmembrane type-1" evidence="9">
    <location>
        <begin position="28"/>
        <end position="304"/>
    </location>
</feature>
<dbReference type="Gene3D" id="1.20.1560.10">
    <property type="entry name" value="ABC transporter type 1, transmembrane domain"/>
    <property type="match status" value="1"/>
</dbReference>
<evidence type="ECO:0000256" key="2">
    <source>
        <dbReference type="ARBA" id="ARBA00022692"/>
    </source>
</evidence>
<sequence length="582" mass="62763">MRQNSREEAGKSELAAVRRESRGLYWSSAIFSFFVNLLMLTGPLFMLQVYDRVLGSQSEETLAALFVLVAFLYAMMGVLDFTRTRVFARIGARFQVLLDQRVFQAMLTSQTTGRGAKFGATALQDLEAVRRLYSTPAFGAFFDLPWTPVFLLGIFIFHTWLGALAVFGGGVLIVITILNQVMTRRALVESASLTHRADRVAEQMRIDSEMVQSLGMRQAAFNRWQSLRQQALEEAMHAADFGGGATSMSKTFRLFLQSAMLGLGAYLVLQNELTAGAMIAGSILLGRALAPVEQIVGNWPLVQRAQKGRASLAALLDEVPVTPRRTELPRPKAKLEVNQATVVPPGEAQASLRMVTFNVQPGQATGVIGPSGAGKTTLARAITGIWPLAGGVIRLDGAALDQYDPDTLGRLIGYLPQKVQLFDGTIAENISRLTPDAKDADIVAAAKKADAHEMILRLPDGYETYVTANGGRLSGGQVQRIGLARALFGDPVLLVLDEPNSNLDNEGSLALNAAIRQIKADGGAALIMAHRPAAIMECDTLLVLEGGVPKLFGPKDEVLQRTVANAQQIQQSKQSQSAGGVS</sequence>
<evidence type="ECO:0000259" key="9">
    <source>
        <dbReference type="PROSITE" id="PS50929"/>
    </source>
</evidence>
<feature type="transmembrane region" description="Helical" evidence="7">
    <location>
        <begin position="62"/>
        <end position="79"/>
    </location>
</feature>
<evidence type="ECO:0000256" key="7">
    <source>
        <dbReference type="SAM" id="Phobius"/>
    </source>
</evidence>
<reference evidence="10 11" key="1">
    <citation type="submission" date="2017-03" db="EMBL/GenBank/DDBJ databases">
        <authorList>
            <person name="Afonso C.L."/>
            <person name="Miller P.J."/>
            <person name="Scott M.A."/>
            <person name="Spackman E."/>
            <person name="Goraichik I."/>
            <person name="Dimitrov K.M."/>
            <person name="Suarez D.L."/>
            <person name="Swayne D.E."/>
        </authorList>
    </citation>
    <scope>NUCLEOTIDE SEQUENCE [LARGE SCALE GENOMIC DNA]</scope>
    <source>
        <strain evidence="10 11">CECT 7680</strain>
    </source>
</reference>
<dbReference type="OrthoDB" id="9808328at2"/>
<dbReference type="NCBIfam" id="TIGR01842">
    <property type="entry name" value="type_I_sec_PrtD"/>
    <property type="match status" value="1"/>
</dbReference>
<feature type="transmembrane region" description="Helical" evidence="7">
    <location>
        <begin position="149"/>
        <end position="178"/>
    </location>
</feature>
<dbReference type="PANTHER" id="PTHR24221:SF248">
    <property type="entry name" value="ABC TRANSPORTER TRANSMEMBRANE REGION"/>
    <property type="match status" value="1"/>
</dbReference>
<evidence type="ECO:0000259" key="8">
    <source>
        <dbReference type="PROSITE" id="PS50893"/>
    </source>
</evidence>
<dbReference type="GO" id="GO:0005886">
    <property type="term" value="C:plasma membrane"/>
    <property type="evidence" value="ECO:0007669"/>
    <property type="project" value="UniProtKB-SubCell"/>
</dbReference>
<dbReference type="PANTHER" id="PTHR24221">
    <property type="entry name" value="ATP-BINDING CASSETTE SUB-FAMILY B"/>
    <property type="match status" value="1"/>
</dbReference>
<evidence type="ECO:0000256" key="5">
    <source>
        <dbReference type="ARBA" id="ARBA00022989"/>
    </source>
</evidence>
<keyword evidence="2 7" id="KW-0812">Transmembrane</keyword>
<dbReference type="Gene3D" id="3.40.50.300">
    <property type="entry name" value="P-loop containing nucleotide triphosphate hydrolases"/>
    <property type="match status" value="1"/>
</dbReference>
<dbReference type="GO" id="GO:0034040">
    <property type="term" value="F:ATPase-coupled lipid transmembrane transporter activity"/>
    <property type="evidence" value="ECO:0007669"/>
    <property type="project" value="TreeGrafter"/>
</dbReference>
<proteinExistence type="predicted"/>
<gene>
    <name evidence="10" type="primary">prsD_2</name>
    <name evidence="10" type="ORF">PSA7680_03433</name>
</gene>
<dbReference type="EMBL" id="FWFQ01000037">
    <property type="protein sequence ID" value="SLN65031.1"/>
    <property type="molecule type" value="Genomic_DNA"/>
</dbReference>
<dbReference type="GO" id="GO:0016887">
    <property type="term" value="F:ATP hydrolysis activity"/>
    <property type="evidence" value="ECO:0007669"/>
    <property type="project" value="InterPro"/>
</dbReference>
<name>A0A1Y5TPG3_9RHOB</name>
<dbReference type="GO" id="GO:0030256">
    <property type="term" value="C:type I protein secretion system complex"/>
    <property type="evidence" value="ECO:0007669"/>
    <property type="project" value="InterPro"/>
</dbReference>
<accession>A0A1Y5TPG3</accession>
<keyword evidence="3" id="KW-0547">Nucleotide-binding</keyword>
<dbReference type="InterPro" id="IPR027417">
    <property type="entry name" value="P-loop_NTPase"/>
</dbReference>
<evidence type="ECO:0000256" key="1">
    <source>
        <dbReference type="ARBA" id="ARBA00004651"/>
    </source>
</evidence>
<dbReference type="InterPro" id="IPR003439">
    <property type="entry name" value="ABC_transporter-like_ATP-bd"/>
</dbReference>
<dbReference type="GO" id="GO:0140359">
    <property type="term" value="F:ABC-type transporter activity"/>
    <property type="evidence" value="ECO:0007669"/>
    <property type="project" value="InterPro"/>
</dbReference>
<dbReference type="SUPFAM" id="SSF52540">
    <property type="entry name" value="P-loop containing nucleoside triphosphate hydrolases"/>
    <property type="match status" value="1"/>
</dbReference>